<name>X6M298_RETFI</name>
<organism evidence="2 3">
    <name type="scientific">Reticulomyxa filosa</name>
    <dbReference type="NCBI Taxonomy" id="46433"/>
    <lineage>
        <taxon>Eukaryota</taxon>
        <taxon>Sar</taxon>
        <taxon>Rhizaria</taxon>
        <taxon>Retaria</taxon>
        <taxon>Foraminifera</taxon>
        <taxon>Monothalamids</taxon>
        <taxon>Reticulomyxidae</taxon>
        <taxon>Reticulomyxa</taxon>
    </lineage>
</organism>
<feature type="region of interest" description="Disordered" evidence="1">
    <location>
        <begin position="21"/>
        <end position="44"/>
    </location>
</feature>
<protein>
    <submittedName>
        <fullName evidence="2">Uncharacterized protein</fullName>
    </submittedName>
</protein>
<keyword evidence="3" id="KW-1185">Reference proteome</keyword>
<dbReference type="AlphaFoldDB" id="X6M298"/>
<dbReference type="EMBL" id="ASPP01025182">
    <property type="protein sequence ID" value="ETO08293.1"/>
    <property type="molecule type" value="Genomic_DNA"/>
</dbReference>
<evidence type="ECO:0000313" key="3">
    <source>
        <dbReference type="Proteomes" id="UP000023152"/>
    </source>
</evidence>
<feature type="compositionally biased region" description="Polar residues" evidence="1">
    <location>
        <begin position="104"/>
        <end position="118"/>
    </location>
</feature>
<dbReference type="Proteomes" id="UP000023152">
    <property type="component" value="Unassembled WGS sequence"/>
</dbReference>
<sequence>MDREEGSIEGNETHLERIIVTSAHGNENDEAAGSRNLFHPNEAQEWEASEVKEMENSMKQELRRLNHESIQFQGKLHGFEAHSMSGYLSRPETEDCPTDPEQATAENNDTTTSRPIRSTSKKVEGKQKKCNVPFFF</sequence>
<evidence type="ECO:0000313" key="2">
    <source>
        <dbReference type="EMBL" id="ETO08293.1"/>
    </source>
</evidence>
<feature type="region of interest" description="Disordered" evidence="1">
    <location>
        <begin position="83"/>
        <end position="127"/>
    </location>
</feature>
<accession>X6M298</accession>
<gene>
    <name evidence="2" type="ORF">RFI_29096</name>
</gene>
<comment type="caution">
    <text evidence="2">The sequence shown here is derived from an EMBL/GenBank/DDBJ whole genome shotgun (WGS) entry which is preliminary data.</text>
</comment>
<evidence type="ECO:0000256" key="1">
    <source>
        <dbReference type="SAM" id="MobiDB-lite"/>
    </source>
</evidence>
<reference evidence="2 3" key="1">
    <citation type="journal article" date="2013" name="Curr. Biol.">
        <title>The Genome of the Foraminiferan Reticulomyxa filosa.</title>
        <authorList>
            <person name="Glockner G."/>
            <person name="Hulsmann N."/>
            <person name="Schleicher M."/>
            <person name="Noegel A.A."/>
            <person name="Eichinger L."/>
            <person name="Gallinger C."/>
            <person name="Pawlowski J."/>
            <person name="Sierra R."/>
            <person name="Euteneuer U."/>
            <person name="Pillet L."/>
            <person name="Moustafa A."/>
            <person name="Platzer M."/>
            <person name="Groth M."/>
            <person name="Szafranski K."/>
            <person name="Schliwa M."/>
        </authorList>
    </citation>
    <scope>NUCLEOTIDE SEQUENCE [LARGE SCALE GENOMIC DNA]</scope>
</reference>
<proteinExistence type="predicted"/>